<evidence type="ECO:0000256" key="2">
    <source>
        <dbReference type="SAM" id="Phobius"/>
    </source>
</evidence>
<dbReference type="EMBL" id="BAAALM010000005">
    <property type="protein sequence ID" value="GAA1198265.1"/>
    <property type="molecule type" value="Genomic_DNA"/>
</dbReference>
<name>A0ABP4FVJ2_9PSEU</name>
<reference evidence="4" key="1">
    <citation type="journal article" date="2019" name="Int. J. Syst. Evol. Microbiol.">
        <title>The Global Catalogue of Microorganisms (GCM) 10K type strain sequencing project: providing services to taxonomists for standard genome sequencing and annotation.</title>
        <authorList>
            <consortium name="The Broad Institute Genomics Platform"/>
            <consortium name="The Broad Institute Genome Sequencing Center for Infectious Disease"/>
            <person name="Wu L."/>
            <person name="Ma J."/>
        </authorList>
    </citation>
    <scope>NUCLEOTIDE SEQUENCE [LARGE SCALE GENOMIC DNA]</scope>
    <source>
        <strain evidence="4">JCM 13022</strain>
    </source>
</reference>
<dbReference type="Proteomes" id="UP001500467">
    <property type="component" value="Unassembled WGS sequence"/>
</dbReference>
<accession>A0ABP4FVJ2</accession>
<keyword evidence="4" id="KW-1185">Reference proteome</keyword>
<keyword evidence="2" id="KW-1133">Transmembrane helix</keyword>
<organism evidence="3 4">
    <name type="scientific">Prauserella alba</name>
    <dbReference type="NCBI Taxonomy" id="176898"/>
    <lineage>
        <taxon>Bacteria</taxon>
        <taxon>Bacillati</taxon>
        <taxon>Actinomycetota</taxon>
        <taxon>Actinomycetes</taxon>
        <taxon>Pseudonocardiales</taxon>
        <taxon>Pseudonocardiaceae</taxon>
        <taxon>Prauserella</taxon>
    </lineage>
</organism>
<keyword evidence="2" id="KW-0472">Membrane</keyword>
<evidence type="ECO:0008006" key="5">
    <source>
        <dbReference type="Google" id="ProtNLM"/>
    </source>
</evidence>
<evidence type="ECO:0000313" key="3">
    <source>
        <dbReference type="EMBL" id="GAA1198265.1"/>
    </source>
</evidence>
<feature type="region of interest" description="Disordered" evidence="1">
    <location>
        <begin position="36"/>
        <end position="57"/>
    </location>
</feature>
<feature type="transmembrane region" description="Helical" evidence="2">
    <location>
        <begin position="64"/>
        <end position="82"/>
    </location>
</feature>
<gene>
    <name evidence="3" type="ORF">GCM10009675_12250</name>
</gene>
<evidence type="ECO:0000256" key="1">
    <source>
        <dbReference type="SAM" id="MobiDB-lite"/>
    </source>
</evidence>
<comment type="caution">
    <text evidence="3">The sequence shown here is derived from an EMBL/GenBank/DDBJ whole genome shotgun (WGS) entry which is preliminary data.</text>
</comment>
<evidence type="ECO:0000313" key="4">
    <source>
        <dbReference type="Proteomes" id="UP001500467"/>
    </source>
</evidence>
<sequence length="88" mass="9104">MPGCNGSPAAWSAAPSRNGPATVDWRIRSQLLSHHGAIGATGHGPERQQAVRQTAADDEDGMPVWGWIGVLLCGGAATFAAVRRGGRT</sequence>
<protein>
    <recommendedName>
        <fullName evidence="5">MYXO-CTERM domain-containing protein</fullName>
    </recommendedName>
</protein>
<feature type="region of interest" description="Disordered" evidence="1">
    <location>
        <begin position="1"/>
        <end position="20"/>
    </location>
</feature>
<keyword evidence="2" id="KW-0812">Transmembrane</keyword>
<proteinExistence type="predicted"/>